<dbReference type="Proteomes" id="UP001168540">
    <property type="component" value="Unassembled WGS sequence"/>
</dbReference>
<dbReference type="RefSeq" id="WP_289830050.1">
    <property type="nucleotide sequence ID" value="NZ_JAUEDK010000017.1"/>
</dbReference>
<organism evidence="1 2">
    <name type="scientific">Crenobacter oryzisoli</name>
    <dbReference type="NCBI Taxonomy" id="3056844"/>
    <lineage>
        <taxon>Bacteria</taxon>
        <taxon>Pseudomonadati</taxon>
        <taxon>Pseudomonadota</taxon>
        <taxon>Betaproteobacteria</taxon>
        <taxon>Neisseriales</taxon>
        <taxon>Neisseriaceae</taxon>
        <taxon>Crenobacter</taxon>
    </lineage>
</organism>
<proteinExistence type="predicted"/>
<dbReference type="EMBL" id="JAUEDK010000017">
    <property type="protein sequence ID" value="MDN0075440.1"/>
    <property type="molecule type" value="Genomic_DNA"/>
</dbReference>
<accession>A0ABT7XNX9</accession>
<name>A0ABT7XNX9_9NEIS</name>
<evidence type="ECO:0000313" key="1">
    <source>
        <dbReference type="EMBL" id="MDN0075440.1"/>
    </source>
</evidence>
<evidence type="ECO:0000313" key="2">
    <source>
        <dbReference type="Proteomes" id="UP001168540"/>
    </source>
</evidence>
<sequence>MNYRIERELDAKGGFIGWAVIETAGAVRAGPFPLHAMAEDEVYRLMLRDDVSLWHEHDDYLPE</sequence>
<keyword evidence="2" id="KW-1185">Reference proteome</keyword>
<protein>
    <submittedName>
        <fullName evidence="1">Uncharacterized protein</fullName>
    </submittedName>
</protein>
<gene>
    <name evidence="1" type="ORF">QU481_11110</name>
</gene>
<reference evidence="1" key="1">
    <citation type="submission" date="2023-06" db="EMBL/GenBank/DDBJ databases">
        <authorList>
            <person name="Zhang S."/>
        </authorList>
    </citation>
    <scope>NUCLEOTIDE SEQUENCE</scope>
    <source>
        <strain evidence="1">SG2303</strain>
    </source>
</reference>
<comment type="caution">
    <text evidence="1">The sequence shown here is derived from an EMBL/GenBank/DDBJ whole genome shotgun (WGS) entry which is preliminary data.</text>
</comment>